<evidence type="ECO:0000256" key="1">
    <source>
        <dbReference type="SAM" id="SignalP"/>
    </source>
</evidence>
<keyword evidence="1" id="KW-0732">Signal</keyword>
<comment type="caution">
    <text evidence="2">The sequence shown here is derived from an EMBL/GenBank/DDBJ whole genome shotgun (WGS) entry which is preliminary data.</text>
</comment>
<evidence type="ECO:0000313" key="3">
    <source>
        <dbReference type="Proteomes" id="UP001159427"/>
    </source>
</evidence>
<feature type="signal peptide" evidence="1">
    <location>
        <begin position="1"/>
        <end position="19"/>
    </location>
</feature>
<sequence length="218" mass="24560">MEKILLVAMFFSFVHRIICDFSIKKFKPVSLKATVLGRKGRVVIHTPLSINSVINCAIRRLTHPKKVISTPGQSTEEDIAADDYEVSVIPPETSTSGAIYTRNVSSVCNWEKERAKLFQAIVEKEGMPESPKLICVICNERLNIFALSLLQPLAVFLPKVCMGHPPRKKPIPCFGQWKINVFGTVVRVWNFFAITQSPQETRTCISQENIMKALVFLL</sequence>
<accession>A0ABN8LXY4</accession>
<reference evidence="2 3" key="1">
    <citation type="submission" date="2022-05" db="EMBL/GenBank/DDBJ databases">
        <authorList>
            <consortium name="Genoscope - CEA"/>
            <person name="William W."/>
        </authorList>
    </citation>
    <scope>NUCLEOTIDE SEQUENCE [LARGE SCALE GENOMIC DNA]</scope>
</reference>
<feature type="chain" id="PRO_5046769451" evidence="1">
    <location>
        <begin position="20"/>
        <end position="218"/>
    </location>
</feature>
<name>A0ABN8LXY4_9CNID</name>
<proteinExistence type="predicted"/>
<evidence type="ECO:0000313" key="2">
    <source>
        <dbReference type="EMBL" id="CAH3022177.1"/>
    </source>
</evidence>
<organism evidence="2 3">
    <name type="scientific">Porites evermanni</name>
    <dbReference type="NCBI Taxonomy" id="104178"/>
    <lineage>
        <taxon>Eukaryota</taxon>
        <taxon>Metazoa</taxon>
        <taxon>Cnidaria</taxon>
        <taxon>Anthozoa</taxon>
        <taxon>Hexacorallia</taxon>
        <taxon>Scleractinia</taxon>
        <taxon>Fungiina</taxon>
        <taxon>Poritidae</taxon>
        <taxon>Porites</taxon>
    </lineage>
</organism>
<dbReference type="Proteomes" id="UP001159427">
    <property type="component" value="Unassembled WGS sequence"/>
</dbReference>
<gene>
    <name evidence="2" type="ORF">PEVE_00014439</name>
</gene>
<protein>
    <submittedName>
        <fullName evidence="2">Uncharacterized protein</fullName>
    </submittedName>
</protein>
<keyword evidence="3" id="KW-1185">Reference proteome</keyword>
<dbReference type="EMBL" id="CALNXI010000209">
    <property type="protein sequence ID" value="CAH3022177.1"/>
    <property type="molecule type" value="Genomic_DNA"/>
</dbReference>